<dbReference type="Proteomes" id="UP000314294">
    <property type="component" value="Unassembled WGS sequence"/>
</dbReference>
<feature type="compositionally biased region" description="Basic and acidic residues" evidence="1">
    <location>
        <begin position="38"/>
        <end position="49"/>
    </location>
</feature>
<evidence type="ECO:0000256" key="1">
    <source>
        <dbReference type="SAM" id="MobiDB-lite"/>
    </source>
</evidence>
<dbReference type="EMBL" id="SRLO01001280">
    <property type="protein sequence ID" value="TNN39431.1"/>
    <property type="molecule type" value="Genomic_DNA"/>
</dbReference>
<reference evidence="2 3" key="1">
    <citation type="submission" date="2019-03" db="EMBL/GenBank/DDBJ databases">
        <title>First draft genome of Liparis tanakae, snailfish: a comprehensive survey of snailfish specific genes.</title>
        <authorList>
            <person name="Kim W."/>
            <person name="Song I."/>
            <person name="Jeong J.-H."/>
            <person name="Kim D."/>
            <person name="Kim S."/>
            <person name="Ryu S."/>
            <person name="Song J.Y."/>
            <person name="Lee S.K."/>
        </authorList>
    </citation>
    <scope>NUCLEOTIDE SEQUENCE [LARGE SCALE GENOMIC DNA]</scope>
    <source>
        <tissue evidence="2">Muscle</tissue>
    </source>
</reference>
<evidence type="ECO:0000313" key="2">
    <source>
        <dbReference type="EMBL" id="TNN39431.1"/>
    </source>
</evidence>
<proteinExistence type="predicted"/>
<keyword evidence="3" id="KW-1185">Reference proteome</keyword>
<evidence type="ECO:0000313" key="3">
    <source>
        <dbReference type="Proteomes" id="UP000314294"/>
    </source>
</evidence>
<gene>
    <name evidence="2" type="ORF">EYF80_050395</name>
</gene>
<feature type="region of interest" description="Disordered" evidence="1">
    <location>
        <begin position="27"/>
        <end position="53"/>
    </location>
</feature>
<organism evidence="2 3">
    <name type="scientific">Liparis tanakae</name>
    <name type="common">Tanaka's snailfish</name>
    <dbReference type="NCBI Taxonomy" id="230148"/>
    <lineage>
        <taxon>Eukaryota</taxon>
        <taxon>Metazoa</taxon>
        <taxon>Chordata</taxon>
        <taxon>Craniata</taxon>
        <taxon>Vertebrata</taxon>
        <taxon>Euteleostomi</taxon>
        <taxon>Actinopterygii</taxon>
        <taxon>Neopterygii</taxon>
        <taxon>Teleostei</taxon>
        <taxon>Neoteleostei</taxon>
        <taxon>Acanthomorphata</taxon>
        <taxon>Eupercaria</taxon>
        <taxon>Perciformes</taxon>
        <taxon>Cottioidei</taxon>
        <taxon>Cottales</taxon>
        <taxon>Liparidae</taxon>
        <taxon>Liparis</taxon>
    </lineage>
</organism>
<protein>
    <submittedName>
        <fullName evidence="2">Uncharacterized protein</fullName>
    </submittedName>
</protein>
<dbReference type="AlphaFoldDB" id="A0A4Z2FEQ4"/>
<name>A0A4Z2FEQ4_9TELE</name>
<comment type="caution">
    <text evidence="2">The sequence shown here is derived from an EMBL/GenBank/DDBJ whole genome shotgun (WGS) entry which is preliminary data.</text>
</comment>
<accession>A0A4Z2FEQ4</accession>
<sequence length="77" mass="8744">MAGGIQVTSPLCRRRALVLSSTWKSPTALKERRRGRRRTVEGREEEKESTMSGFHILLDGTRMNSTPPKSFGFHRSL</sequence>